<feature type="region of interest" description="Disordered" evidence="1">
    <location>
        <begin position="1"/>
        <end position="20"/>
    </location>
</feature>
<sequence>MSFSGSVSSMITSLKNNKRKRTSAFEKLERFQKEKNDKLFFKKTANEKQLKNIRLKIKRQQQVNFIKNILALIATFLTLLYIISLV</sequence>
<gene>
    <name evidence="3" type="ORF">HER15_11765</name>
</gene>
<dbReference type="RefSeq" id="WP_143157133.1">
    <property type="nucleotide sequence ID" value="NZ_CANLMG010000005.1"/>
</dbReference>
<accession>A0AAE9SHR6</accession>
<proteinExistence type="predicted"/>
<dbReference type="Proteomes" id="UP001056837">
    <property type="component" value="Chromosome"/>
</dbReference>
<evidence type="ECO:0000256" key="1">
    <source>
        <dbReference type="SAM" id="MobiDB-lite"/>
    </source>
</evidence>
<keyword evidence="2" id="KW-1133">Transmembrane helix</keyword>
<feature type="transmembrane region" description="Helical" evidence="2">
    <location>
        <begin position="65"/>
        <end position="83"/>
    </location>
</feature>
<keyword evidence="2" id="KW-0472">Membrane</keyword>
<keyword evidence="2" id="KW-0812">Transmembrane</keyword>
<reference evidence="3" key="1">
    <citation type="submission" date="2020-04" db="EMBL/GenBank/DDBJ databases">
        <title>Tenacibaculum mesophilum bac2.</title>
        <authorList>
            <person name="Li M."/>
        </authorList>
    </citation>
    <scope>NUCLEOTIDE SEQUENCE</scope>
    <source>
        <strain evidence="3">Bac2</strain>
    </source>
</reference>
<dbReference type="AlphaFoldDB" id="A0AAE9SHR6"/>
<feature type="compositionally biased region" description="Polar residues" evidence="1">
    <location>
        <begin position="1"/>
        <end position="15"/>
    </location>
</feature>
<organism evidence="3 4">
    <name type="scientific">Tenacibaculum mesophilum</name>
    <dbReference type="NCBI Taxonomy" id="104268"/>
    <lineage>
        <taxon>Bacteria</taxon>
        <taxon>Pseudomonadati</taxon>
        <taxon>Bacteroidota</taxon>
        <taxon>Flavobacteriia</taxon>
        <taxon>Flavobacteriales</taxon>
        <taxon>Flavobacteriaceae</taxon>
        <taxon>Tenacibaculum</taxon>
    </lineage>
</organism>
<evidence type="ECO:0000313" key="4">
    <source>
        <dbReference type="Proteomes" id="UP001056837"/>
    </source>
</evidence>
<name>A0AAE9SHR6_9FLAO</name>
<evidence type="ECO:0000256" key="2">
    <source>
        <dbReference type="SAM" id="Phobius"/>
    </source>
</evidence>
<evidence type="ECO:0000313" key="3">
    <source>
        <dbReference type="EMBL" id="UTD16109.1"/>
    </source>
</evidence>
<dbReference type="EMBL" id="CP050861">
    <property type="protein sequence ID" value="UTD16109.1"/>
    <property type="molecule type" value="Genomic_DNA"/>
</dbReference>
<protein>
    <submittedName>
        <fullName evidence="3">Uncharacterized protein</fullName>
    </submittedName>
</protein>